<feature type="chain" id="PRO_5042704061" evidence="2">
    <location>
        <begin position="22"/>
        <end position="230"/>
    </location>
</feature>
<protein>
    <submittedName>
        <fullName evidence="3">Lipoprotein</fullName>
    </submittedName>
</protein>
<organism evidence="3 5">
    <name type="scientific">Enterococcus durans</name>
    <dbReference type="NCBI Taxonomy" id="53345"/>
    <lineage>
        <taxon>Bacteria</taxon>
        <taxon>Bacillati</taxon>
        <taxon>Bacillota</taxon>
        <taxon>Bacilli</taxon>
        <taxon>Lactobacillales</taxon>
        <taxon>Enterococcaceae</taxon>
        <taxon>Enterococcus</taxon>
    </lineage>
</organism>
<sequence length="230" mass="25248">MKKVILGLVFGAFFLTGCSQSNVVDNTGKTNEKDSSVTLSESTTQSSKNSQEVDGPLLKVGQWTKEKRDTSGKIELIGTASPQSDIPLGDIGIYISNIKLLKYSDYADPSAAGYYDANNHKDSEGNFYGLQIAFKVKNNSEVDYGYNGLAHAILDNGQQIDFSSDDLMHTMTTNSFFKKTESKEFYSLAYLDPSKVNDITKVTIKTGVLYNPSDYSTVAESAESTFNINR</sequence>
<keyword evidence="3" id="KW-0449">Lipoprotein</keyword>
<evidence type="ECO:0000313" key="4">
    <source>
        <dbReference type="EMBL" id="STQ33050.1"/>
    </source>
</evidence>
<feature type="signal peptide" evidence="2">
    <location>
        <begin position="1"/>
        <end position="21"/>
    </location>
</feature>
<dbReference type="AlphaFoldDB" id="A0A377KNQ1"/>
<accession>A0A377KNQ1</accession>
<feature type="region of interest" description="Disordered" evidence="1">
    <location>
        <begin position="25"/>
        <end position="53"/>
    </location>
</feature>
<proteinExistence type="predicted"/>
<dbReference type="EMBL" id="UGIF01000002">
    <property type="protein sequence ID" value="STP30726.1"/>
    <property type="molecule type" value="Genomic_DNA"/>
</dbReference>
<dbReference type="Proteomes" id="UP000254070">
    <property type="component" value="Unassembled WGS sequence"/>
</dbReference>
<evidence type="ECO:0000313" key="3">
    <source>
        <dbReference type="EMBL" id="STP30726.1"/>
    </source>
</evidence>
<gene>
    <name evidence="3" type="ORF">NCTC8129_02979</name>
    <name evidence="4" type="ORF">NCTC8129_03261</name>
</gene>
<evidence type="ECO:0000313" key="5">
    <source>
        <dbReference type="Proteomes" id="UP000254070"/>
    </source>
</evidence>
<name>A0A377KNQ1_9ENTE</name>
<feature type="compositionally biased region" description="Polar residues" evidence="1">
    <location>
        <begin position="36"/>
        <end position="52"/>
    </location>
</feature>
<dbReference type="EMBL" id="UGIF01000006">
    <property type="protein sequence ID" value="STQ33050.1"/>
    <property type="molecule type" value="Genomic_DNA"/>
</dbReference>
<keyword evidence="2" id="KW-0732">Signal</keyword>
<dbReference type="RefSeq" id="WP_002340827.1">
    <property type="nucleotide sequence ID" value="NZ_CABGKH010000012.1"/>
</dbReference>
<evidence type="ECO:0000256" key="1">
    <source>
        <dbReference type="SAM" id="MobiDB-lite"/>
    </source>
</evidence>
<reference evidence="3 5" key="1">
    <citation type="submission" date="2018-06" db="EMBL/GenBank/DDBJ databases">
        <authorList>
            <consortium name="Pathogen Informatics"/>
            <person name="Doyle S."/>
        </authorList>
    </citation>
    <scope>NUCLEOTIDE SEQUENCE [LARGE SCALE GENOMIC DNA]</scope>
    <source>
        <strain evidence="3 5">NCTC8129</strain>
    </source>
</reference>
<dbReference type="PROSITE" id="PS51257">
    <property type="entry name" value="PROKAR_LIPOPROTEIN"/>
    <property type="match status" value="1"/>
</dbReference>
<evidence type="ECO:0000256" key="2">
    <source>
        <dbReference type="SAM" id="SignalP"/>
    </source>
</evidence>